<reference evidence="2 3" key="1">
    <citation type="journal article" date="2019" name="Int. J. Syst. Evol. Microbiol.">
        <title>The Global Catalogue of Microorganisms (GCM) 10K type strain sequencing project: providing services to taxonomists for standard genome sequencing and annotation.</title>
        <authorList>
            <consortium name="The Broad Institute Genomics Platform"/>
            <consortium name="The Broad Institute Genome Sequencing Center for Infectious Disease"/>
            <person name="Wu L."/>
            <person name="Ma J."/>
        </authorList>
    </citation>
    <scope>NUCLEOTIDE SEQUENCE [LARGE SCALE GENOMIC DNA]</scope>
    <source>
        <strain evidence="2 3">JCM 15481</strain>
    </source>
</reference>
<dbReference type="RefSeq" id="WP_344290897.1">
    <property type="nucleotide sequence ID" value="NZ_BAAAPF010000108.1"/>
</dbReference>
<proteinExistence type="predicted"/>
<evidence type="ECO:0000313" key="2">
    <source>
        <dbReference type="EMBL" id="GAA2127778.1"/>
    </source>
</evidence>
<name>A0ABN2YJP2_9ACTN</name>
<organism evidence="2 3">
    <name type="scientific">Streptomyces synnematoformans</name>
    <dbReference type="NCBI Taxonomy" id="415721"/>
    <lineage>
        <taxon>Bacteria</taxon>
        <taxon>Bacillati</taxon>
        <taxon>Actinomycetota</taxon>
        <taxon>Actinomycetes</taxon>
        <taxon>Kitasatosporales</taxon>
        <taxon>Streptomycetaceae</taxon>
        <taxon>Streptomyces</taxon>
    </lineage>
</organism>
<comment type="caution">
    <text evidence="2">The sequence shown here is derived from an EMBL/GenBank/DDBJ whole genome shotgun (WGS) entry which is preliminary data.</text>
</comment>
<keyword evidence="3" id="KW-1185">Reference proteome</keyword>
<protein>
    <submittedName>
        <fullName evidence="2">Uncharacterized protein</fullName>
    </submittedName>
</protein>
<evidence type="ECO:0000256" key="1">
    <source>
        <dbReference type="SAM" id="MobiDB-lite"/>
    </source>
</evidence>
<sequence length="92" mass="9736">MARVVVREPSTGARGAPPLARQETSAFAGELLGAGWAAVFLPGEPARRGRLLLWKPTGAAAGDRVAPTGLETETVELVLPHGRSVRRRRVEG</sequence>
<gene>
    <name evidence="2" type="ORF">GCM10009802_34610</name>
</gene>
<evidence type="ECO:0000313" key="3">
    <source>
        <dbReference type="Proteomes" id="UP001500443"/>
    </source>
</evidence>
<dbReference type="Proteomes" id="UP001500443">
    <property type="component" value="Unassembled WGS sequence"/>
</dbReference>
<accession>A0ABN2YJP2</accession>
<dbReference type="EMBL" id="BAAAPF010000108">
    <property type="protein sequence ID" value="GAA2127778.1"/>
    <property type="molecule type" value="Genomic_DNA"/>
</dbReference>
<feature type="region of interest" description="Disordered" evidence="1">
    <location>
        <begin position="1"/>
        <end position="20"/>
    </location>
</feature>